<gene>
    <name evidence="1" type="ORF">RhiirA5_444039</name>
</gene>
<comment type="caution">
    <text evidence="1">The sequence shown here is derived from an EMBL/GenBank/DDBJ whole genome shotgun (WGS) entry which is preliminary data.</text>
</comment>
<feature type="non-terminal residue" evidence="1">
    <location>
        <position position="1"/>
    </location>
</feature>
<proteinExistence type="predicted"/>
<dbReference type="VEuPathDB" id="FungiDB:RhiirFUN_006422"/>
<dbReference type="Proteomes" id="UP000232722">
    <property type="component" value="Unassembled WGS sequence"/>
</dbReference>
<dbReference type="EMBL" id="LLXJ01010472">
    <property type="protein sequence ID" value="PKB92617.1"/>
    <property type="molecule type" value="Genomic_DNA"/>
</dbReference>
<reference evidence="1 2" key="2">
    <citation type="submission" date="2017-09" db="EMBL/GenBank/DDBJ databases">
        <title>Extensive intraspecific genome diversity in a model arbuscular mycorrhizal fungus.</title>
        <authorList>
            <person name="Chen E.C."/>
            <person name="Morin E."/>
            <person name="Beaudet D."/>
            <person name="Noel J."/>
            <person name="Ndikumana S."/>
            <person name="Charron P."/>
            <person name="St-Onge C."/>
            <person name="Giorgi J."/>
            <person name="Grigoriev I.V."/>
            <person name="Roux C."/>
            <person name="Martin F.M."/>
            <person name="Corradi N."/>
        </authorList>
    </citation>
    <scope>NUCLEOTIDE SEQUENCE [LARGE SCALE GENOMIC DNA]</scope>
    <source>
        <strain evidence="1 2">A5</strain>
    </source>
</reference>
<reference evidence="1 2" key="1">
    <citation type="submission" date="2016-04" db="EMBL/GenBank/DDBJ databases">
        <title>Genome analyses suggest a sexual origin of heterokaryosis in a supposedly ancient asexual fungus.</title>
        <authorList>
            <person name="Ropars J."/>
            <person name="Sedzielewska K."/>
            <person name="Noel J."/>
            <person name="Charron P."/>
            <person name="Farinelli L."/>
            <person name="Marton T."/>
            <person name="Kruger M."/>
            <person name="Pelin A."/>
            <person name="Brachmann A."/>
            <person name="Corradi N."/>
        </authorList>
    </citation>
    <scope>NUCLEOTIDE SEQUENCE [LARGE SCALE GENOMIC DNA]</scope>
    <source>
        <strain evidence="1 2">A5</strain>
    </source>
</reference>
<evidence type="ECO:0000313" key="1">
    <source>
        <dbReference type="EMBL" id="PKB92617.1"/>
    </source>
</evidence>
<accession>A0A2N0NDG9</accession>
<dbReference type="AlphaFoldDB" id="A0A2N0NDG9"/>
<evidence type="ECO:0008006" key="3">
    <source>
        <dbReference type="Google" id="ProtNLM"/>
    </source>
</evidence>
<organism evidence="1 2">
    <name type="scientific">Rhizophagus irregularis</name>
    <dbReference type="NCBI Taxonomy" id="588596"/>
    <lineage>
        <taxon>Eukaryota</taxon>
        <taxon>Fungi</taxon>
        <taxon>Fungi incertae sedis</taxon>
        <taxon>Mucoromycota</taxon>
        <taxon>Glomeromycotina</taxon>
        <taxon>Glomeromycetes</taxon>
        <taxon>Glomerales</taxon>
        <taxon>Glomeraceae</taxon>
        <taxon>Rhizophagus</taxon>
    </lineage>
</organism>
<dbReference type="VEuPathDB" id="FungiDB:RhiirA1_479990"/>
<sequence length="88" mass="10133">ISEYSANRPIRNNEKALVSILNRRCSKIFKGNNVLRGNQFAGLEGNSTFEPIRIIKEIIQNAIENKKELWILALDMAKAYDRKIEITK</sequence>
<name>A0A2N0NDG9_9GLOM</name>
<protein>
    <recommendedName>
        <fullName evidence="3">Reverse transcriptase domain-containing protein</fullName>
    </recommendedName>
</protein>
<evidence type="ECO:0000313" key="2">
    <source>
        <dbReference type="Proteomes" id="UP000232722"/>
    </source>
</evidence>